<dbReference type="GO" id="GO:0047372">
    <property type="term" value="F:monoacylglycerol lipase activity"/>
    <property type="evidence" value="ECO:0007669"/>
    <property type="project" value="TreeGrafter"/>
</dbReference>
<dbReference type="PROSITE" id="PS01133">
    <property type="entry name" value="UPF0017"/>
    <property type="match status" value="1"/>
</dbReference>
<dbReference type="PANTHER" id="PTHR10794:SF94">
    <property type="entry name" value="ESTERASE YHET-RELATED"/>
    <property type="match status" value="1"/>
</dbReference>
<dbReference type="Proteomes" id="UP000442109">
    <property type="component" value="Unassembled WGS sequence"/>
</dbReference>
<keyword evidence="2" id="KW-0719">Serine esterase</keyword>
<dbReference type="AlphaFoldDB" id="A0A844LYN3"/>
<dbReference type="PIRSF" id="PIRSF005211">
    <property type="entry name" value="Ab_hydro_YheT"/>
    <property type="match status" value="1"/>
</dbReference>
<organism evidence="6 7">
    <name type="scientific">Psychrobacter sanguinis</name>
    <dbReference type="NCBI Taxonomy" id="861445"/>
    <lineage>
        <taxon>Bacteria</taxon>
        <taxon>Pseudomonadati</taxon>
        <taxon>Pseudomonadota</taxon>
        <taxon>Gammaproteobacteria</taxon>
        <taxon>Moraxellales</taxon>
        <taxon>Moraxellaceae</taxon>
        <taxon>Psychrobacter</taxon>
    </lineage>
</organism>
<reference evidence="6 7" key="1">
    <citation type="journal article" date="2019" name="PLoS ONE">
        <title>Pup mortality in New Zealand sea lions (Phocarctos hookeri) at Enderby Island, Auckland Islands, 2013-18.</title>
        <authorList>
            <person name="Michael S.A."/>
            <person name="Hayman D.T.S."/>
            <person name="Gray R."/>
            <person name="Zhang J."/>
            <person name="Rogers L."/>
            <person name="Roe W.D."/>
        </authorList>
    </citation>
    <scope>NUCLEOTIDE SEQUENCE [LARGE SCALE GENOMIC DNA]</scope>
    <source>
        <strain evidence="6 7">SM868</strain>
    </source>
</reference>
<evidence type="ECO:0000259" key="5">
    <source>
        <dbReference type="Pfam" id="PF12146"/>
    </source>
</evidence>
<dbReference type="InterPro" id="IPR050960">
    <property type="entry name" value="AB_hydrolase_4_sf"/>
</dbReference>
<name>A0A844LYN3_9GAMM</name>
<comment type="similarity">
    <text evidence="1">Belongs to the AB hydrolase superfamily. AB hydrolase 4 family.</text>
</comment>
<proteinExistence type="inferred from homology"/>
<protein>
    <submittedName>
        <fullName evidence="6">Alpha/beta hydrolase</fullName>
    </submittedName>
</protein>
<dbReference type="InterPro" id="IPR000952">
    <property type="entry name" value="AB_hydrolase_4_CS"/>
</dbReference>
<sequence length="386" mass="43014">MIDLIKKQIKLQTRIVAVKAAKKKRATARSQLSLSKRGQFNPPPFNPPFWLSNPHLQTILPKFVAPQAPKYRREILRDSLNESDVAYDFYDAHPVDNTDDKIETTPLVVLFHGMEGSSDSHYARVLAHQMHAEGWHFVVAHFRSCGGVPAKGRVFYNAGDTAEIHHMLQTLRQHYQNIYAVGVSLGGNALAKYMGEYADDAQCEAAVVVSAPVDMSSAAVSMHRFVSHKIYTPYLLNPIIKKALLNEISEEEIEAIKSVDRISDFDTIFTAPRHGYRSNTDYYYRSSALPHLGDVTHPMLLISAKDDPFIGFTATANDVSDQVTILDTKHGGHIGYLRYQPKAAKTTRNGAAKPSTKEGKFDINWIPETVSAYFKSVGIDEAAHSS</sequence>
<gene>
    <name evidence="6" type="ORF">GB996_03105</name>
</gene>
<dbReference type="EMBL" id="WFKQ01000001">
    <property type="protein sequence ID" value="MUG31776.1"/>
    <property type="molecule type" value="Genomic_DNA"/>
</dbReference>
<dbReference type="InterPro" id="IPR022742">
    <property type="entry name" value="Hydrolase_4"/>
</dbReference>
<dbReference type="PANTHER" id="PTHR10794">
    <property type="entry name" value="ABHYDROLASE DOMAIN-CONTAINING PROTEIN"/>
    <property type="match status" value="1"/>
</dbReference>
<dbReference type="InterPro" id="IPR029058">
    <property type="entry name" value="AB_hydrolase_fold"/>
</dbReference>
<feature type="active site" description="Charge relay system" evidence="4">
    <location>
        <position position="184"/>
    </location>
</feature>
<evidence type="ECO:0000256" key="1">
    <source>
        <dbReference type="ARBA" id="ARBA00010884"/>
    </source>
</evidence>
<evidence type="ECO:0000256" key="4">
    <source>
        <dbReference type="PIRSR" id="PIRSR005211-1"/>
    </source>
</evidence>
<evidence type="ECO:0000313" key="6">
    <source>
        <dbReference type="EMBL" id="MUG31776.1"/>
    </source>
</evidence>
<feature type="active site" description="Charge relay system" evidence="4">
    <location>
        <position position="333"/>
    </location>
</feature>
<dbReference type="Pfam" id="PF12146">
    <property type="entry name" value="Hydrolase_4"/>
    <property type="match status" value="1"/>
</dbReference>
<evidence type="ECO:0000256" key="3">
    <source>
        <dbReference type="ARBA" id="ARBA00022801"/>
    </source>
</evidence>
<dbReference type="InterPro" id="IPR012020">
    <property type="entry name" value="ABHD4"/>
</dbReference>
<dbReference type="OrthoDB" id="332676at2"/>
<keyword evidence="3 6" id="KW-0378">Hydrolase</keyword>
<dbReference type="GO" id="GO:0034338">
    <property type="term" value="F:short-chain carboxylesterase activity"/>
    <property type="evidence" value="ECO:0007669"/>
    <property type="project" value="TreeGrafter"/>
</dbReference>
<keyword evidence="7" id="KW-1185">Reference proteome</keyword>
<evidence type="ECO:0000313" key="7">
    <source>
        <dbReference type="Proteomes" id="UP000442109"/>
    </source>
</evidence>
<evidence type="ECO:0000256" key="2">
    <source>
        <dbReference type="ARBA" id="ARBA00022487"/>
    </source>
</evidence>
<comment type="caution">
    <text evidence="6">The sequence shown here is derived from an EMBL/GenBank/DDBJ whole genome shotgun (WGS) entry which is preliminary data.</text>
</comment>
<feature type="active site" description="Charge relay system" evidence="4">
    <location>
        <position position="307"/>
    </location>
</feature>
<feature type="domain" description="Serine aminopeptidase S33" evidence="5">
    <location>
        <begin position="106"/>
        <end position="313"/>
    </location>
</feature>
<dbReference type="SUPFAM" id="SSF53474">
    <property type="entry name" value="alpha/beta-Hydrolases"/>
    <property type="match status" value="1"/>
</dbReference>
<dbReference type="Gene3D" id="3.40.50.1820">
    <property type="entry name" value="alpha/beta hydrolase"/>
    <property type="match status" value="1"/>
</dbReference>
<accession>A0A844LYN3</accession>